<evidence type="ECO:0008006" key="3">
    <source>
        <dbReference type="Google" id="ProtNLM"/>
    </source>
</evidence>
<dbReference type="EMBL" id="JASBAN010000001">
    <property type="protein sequence ID" value="MDI2113262.1"/>
    <property type="molecule type" value="Genomic_DNA"/>
</dbReference>
<evidence type="ECO:0000313" key="1">
    <source>
        <dbReference type="EMBL" id="MDI2113262.1"/>
    </source>
</evidence>
<keyword evidence="2" id="KW-1185">Reference proteome</keyword>
<reference evidence="1" key="1">
    <citation type="submission" date="2023-05" db="EMBL/GenBank/DDBJ databases">
        <title>Whole genome sequence of Commensalibacter sp.</title>
        <authorList>
            <person name="Charoenyingcharoen P."/>
            <person name="Yukphan P."/>
        </authorList>
    </citation>
    <scope>NUCLEOTIDE SEQUENCE</scope>
    <source>
        <strain evidence="1">TBRC 10068</strain>
    </source>
</reference>
<proteinExistence type="predicted"/>
<dbReference type="Proteomes" id="UP001431775">
    <property type="component" value="Unassembled WGS sequence"/>
</dbReference>
<evidence type="ECO:0000313" key="2">
    <source>
        <dbReference type="Proteomes" id="UP001431775"/>
    </source>
</evidence>
<protein>
    <recommendedName>
        <fullName evidence="3">Transposase</fullName>
    </recommendedName>
</protein>
<organism evidence="1 2">
    <name type="scientific">Commensalibacter nepenthis</name>
    <dbReference type="NCBI Taxonomy" id="3043872"/>
    <lineage>
        <taxon>Bacteria</taxon>
        <taxon>Pseudomonadati</taxon>
        <taxon>Pseudomonadota</taxon>
        <taxon>Alphaproteobacteria</taxon>
        <taxon>Acetobacterales</taxon>
        <taxon>Acetobacteraceae</taxon>
    </lineage>
</organism>
<comment type="caution">
    <text evidence="1">The sequence shown here is derived from an EMBL/GenBank/DDBJ whole genome shotgun (WGS) entry which is preliminary data.</text>
</comment>
<gene>
    <name evidence="1" type="ORF">QJV33_08250</name>
</gene>
<accession>A0ABT6Q8M8</accession>
<dbReference type="RefSeq" id="WP_281462874.1">
    <property type="nucleotide sequence ID" value="NZ_JASBAN010000001.1"/>
</dbReference>
<sequence length="41" mass="5039">MSIGIYSKLILRSRDDFKDRHLNGLMIIQAINWYLRYRLRV</sequence>
<name>A0ABT6Q8M8_9PROT</name>